<dbReference type="CDD" id="cd00431">
    <property type="entry name" value="cysteine_hydrolases"/>
    <property type="match status" value="1"/>
</dbReference>
<reference evidence="4 6" key="2">
    <citation type="submission" date="2024-05" db="EMBL/GenBank/DDBJ databases">
        <title>Achromobacter denitrificans. BP1, complete genome.</title>
        <authorList>
            <person name="Zhang B."/>
        </authorList>
    </citation>
    <scope>NUCLEOTIDE SEQUENCE [LARGE SCALE GENOMIC DNA]</scope>
    <source>
        <strain evidence="4 6">BP1</strain>
    </source>
</reference>
<protein>
    <submittedName>
        <fullName evidence="3">Cysteine hydrolase</fullName>
    </submittedName>
</protein>
<accession>A0A6J5C0V8</accession>
<name>A0A6J5C0V8_ACHDE</name>
<dbReference type="GO" id="GO:0016787">
    <property type="term" value="F:hydrolase activity"/>
    <property type="evidence" value="ECO:0007669"/>
    <property type="project" value="UniProtKB-KW"/>
</dbReference>
<dbReference type="PANTHER" id="PTHR43540:SF1">
    <property type="entry name" value="ISOCHORISMATASE HYDROLASE"/>
    <property type="match status" value="1"/>
</dbReference>
<dbReference type="EMBL" id="CP154792">
    <property type="protein sequence ID" value="XAN15660.1"/>
    <property type="molecule type" value="Genomic_DNA"/>
</dbReference>
<keyword evidence="1 3" id="KW-0378">Hydrolase</keyword>
<evidence type="ECO:0000256" key="1">
    <source>
        <dbReference type="ARBA" id="ARBA00022801"/>
    </source>
</evidence>
<sequence>MSAPDAAVLALHYQNDVLHPEGKIRVGLDADGTARRRLLDGAAALLAGARAAGLPIVHVRIAFRPDYADLLANCDIFRNVAAIGAVAEGAWGSAFYEGLQPLAGSAREFVVKHTRISAFHGTPLEETLRVLGARRLVVAGVATHSVVEGTVRHAADIGYEVMVAQDACASADPAVHEASLASMRLVARTATVADALRWAAAPLECR</sequence>
<dbReference type="Gene3D" id="3.40.50.850">
    <property type="entry name" value="Isochorismatase-like"/>
    <property type="match status" value="1"/>
</dbReference>
<evidence type="ECO:0000313" key="6">
    <source>
        <dbReference type="Proteomes" id="UP001446337"/>
    </source>
</evidence>
<dbReference type="Proteomes" id="UP000509782">
    <property type="component" value="Chromosome"/>
</dbReference>
<dbReference type="PANTHER" id="PTHR43540">
    <property type="entry name" value="PEROXYUREIDOACRYLATE/UREIDOACRYLATE AMIDOHYDROLASE-RELATED"/>
    <property type="match status" value="1"/>
</dbReference>
<dbReference type="RefSeq" id="WP_062685289.1">
    <property type="nucleotide sequence ID" value="NZ_BLWG01000515.1"/>
</dbReference>
<dbReference type="InterPro" id="IPR000868">
    <property type="entry name" value="Isochorismatase-like_dom"/>
</dbReference>
<evidence type="ECO:0000313" key="4">
    <source>
        <dbReference type="EMBL" id="XAN15660.1"/>
    </source>
</evidence>
<dbReference type="Pfam" id="PF00857">
    <property type="entry name" value="Isochorismatase"/>
    <property type="match status" value="1"/>
</dbReference>
<dbReference type="GeneID" id="92842701"/>
<evidence type="ECO:0000313" key="3">
    <source>
        <dbReference type="EMBL" id="QKQ49844.1"/>
    </source>
</evidence>
<evidence type="ECO:0000313" key="5">
    <source>
        <dbReference type="Proteomes" id="UP000509782"/>
    </source>
</evidence>
<feature type="domain" description="Isochorismatase-like" evidence="2">
    <location>
        <begin position="7"/>
        <end position="193"/>
    </location>
</feature>
<gene>
    <name evidence="4" type="ORF">AAIK43_30425</name>
    <name evidence="3" type="ORF">FOC81_25335</name>
</gene>
<dbReference type="Proteomes" id="UP001446337">
    <property type="component" value="Chromosome"/>
</dbReference>
<dbReference type="InterPro" id="IPR036380">
    <property type="entry name" value="Isochorismatase-like_sf"/>
</dbReference>
<dbReference type="AlphaFoldDB" id="A0A6J5C0V8"/>
<dbReference type="InterPro" id="IPR050272">
    <property type="entry name" value="Isochorismatase-like_hydrls"/>
</dbReference>
<keyword evidence="6" id="KW-1185">Reference proteome</keyword>
<reference evidence="3 5" key="1">
    <citation type="submission" date="2020-05" db="EMBL/GenBank/DDBJ databases">
        <title>FDA dAtabase for Regulatory Grade micrObial Sequences (FDA-ARGOS): Supporting development and validation of Infectious Disease Dx tests.</title>
        <authorList>
            <person name="Sproer C."/>
            <person name="Gronow S."/>
            <person name="Severitt S."/>
            <person name="Schroder I."/>
            <person name="Tallon L."/>
            <person name="Sadzewicz L."/>
            <person name="Zhao X."/>
            <person name="Vavikolanu K."/>
            <person name="Mehta A."/>
            <person name="Aluvathingal J."/>
            <person name="Nadendla S."/>
            <person name="Myers T."/>
            <person name="Yan Y."/>
            <person name="Sichtig H."/>
        </authorList>
    </citation>
    <scope>NUCLEOTIDE SEQUENCE [LARGE SCALE GENOMIC DNA]</scope>
    <source>
        <strain evidence="3 5">FDAARGOS_787</strain>
    </source>
</reference>
<proteinExistence type="predicted"/>
<dbReference type="EMBL" id="CP054569">
    <property type="protein sequence ID" value="QKQ49844.1"/>
    <property type="molecule type" value="Genomic_DNA"/>
</dbReference>
<dbReference type="SUPFAM" id="SSF52499">
    <property type="entry name" value="Isochorismatase-like hydrolases"/>
    <property type="match status" value="1"/>
</dbReference>
<organism evidence="3 5">
    <name type="scientific">Achromobacter denitrificans</name>
    <name type="common">Alcaligenes denitrificans</name>
    <dbReference type="NCBI Taxonomy" id="32002"/>
    <lineage>
        <taxon>Bacteria</taxon>
        <taxon>Pseudomonadati</taxon>
        <taxon>Pseudomonadota</taxon>
        <taxon>Betaproteobacteria</taxon>
        <taxon>Burkholderiales</taxon>
        <taxon>Alcaligenaceae</taxon>
        <taxon>Achromobacter</taxon>
    </lineage>
</organism>
<evidence type="ECO:0000259" key="2">
    <source>
        <dbReference type="Pfam" id="PF00857"/>
    </source>
</evidence>